<comment type="caution">
    <text evidence="3">The sequence shown here is derived from an EMBL/GenBank/DDBJ whole genome shotgun (WGS) entry which is preliminary data.</text>
</comment>
<dbReference type="Pfam" id="PF13439">
    <property type="entry name" value="Glyco_transf_4"/>
    <property type="match status" value="1"/>
</dbReference>
<name>A0A3E1NK49_9BACT</name>
<dbReference type="Proteomes" id="UP000261284">
    <property type="component" value="Unassembled WGS sequence"/>
</dbReference>
<evidence type="ECO:0000313" key="4">
    <source>
        <dbReference type="Proteomes" id="UP000261284"/>
    </source>
</evidence>
<dbReference type="InterPro" id="IPR028098">
    <property type="entry name" value="Glyco_trans_4-like_N"/>
</dbReference>
<dbReference type="AlphaFoldDB" id="A0A3E1NK49"/>
<keyword evidence="3" id="KW-0808">Transferase</keyword>
<keyword evidence="4" id="KW-1185">Reference proteome</keyword>
<protein>
    <submittedName>
        <fullName evidence="3">Glycosyltransferase family 4 protein</fullName>
    </submittedName>
</protein>
<organism evidence="3 4">
    <name type="scientific">Deminuibacter soli</name>
    <dbReference type="NCBI Taxonomy" id="2291815"/>
    <lineage>
        <taxon>Bacteria</taxon>
        <taxon>Pseudomonadati</taxon>
        <taxon>Bacteroidota</taxon>
        <taxon>Chitinophagia</taxon>
        <taxon>Chitinophagales</taxon>
        <taxon>Chitinophagaceae</taxon>
        <taxon>Deminuibacter</taxon>
    </lineage>
</organism>
<dbReference type="Pfam" id="PF00534">
    <property type="entry name" value="Glycos_transf_1"/>
    <property type="match status" value="1"/>
</dbReference>
<dbReference type="InterPro" id="IPR050194">
    <property type="entry name" value="Glycosyltransferase_grp1"/>
</dbReference>
<evidence type="ECO:0000259" key="2">
    <source>
        <dbReference type="Pfam" id="PF13439"/>
    </source>
</evidence>
<proteinExistence type="predicted"/>
<reference evidence="3 4" key="1">
    <citation type="submission" date="2018-08" db="EMBL/GenBank/DDBJ databases">
        <title>Chitinophagaceae sp. K23C18032701, a novel bacterium isolated from forest soil.</title>
        <authorList>
            <person name="Wang C."/>
        </authorList>
    </citation>
    <scope>NUCLEOTIDE SEQUENCE [LARGE SCALE GENOMIC DNA]</scope>
    <source>
        <strain evidence="3 4">K23C18032701</strain>
    </source>
</reference>
<feature type="domain" description="Glycosyl transferase family 1" evidence="1">
    <location>
        <begin position="169"/>
        <end position="299"/>
    </location>
</feature>
<evidence type="ECO:0000259" key="1">
    <source>
        <dbReference type="Pfam" id="PF00534"/>
    </source>
</evidence>
<dbReference type="OrthoDB" id="9801573at2"/>
<dbReference type="RefSeq" id="WP_116847497.1">
    <property type="nucleotide sequence ID" value="NZ_QTJU01000003.1"/>
</dbReference>
<dbReference type="SUPFAM" id="SSF53756">
    <property type="entry name" value="UDP-Glycosyltransferase/glycogen phosphorylase"/>
    <property type="match status" value="1"/>
</dbReference>
<gene>
    <name evidence="3" type="ORF">DXN05_12105</name>
</gene>
<dbReference type="GO" id="GO:0016757">
    <property type="term" value="F:glycosyltransferase activity"/>
    <property type="evidence" value="ECO:0007669"/>
    <property type="project" value="InterPro"/>
</dbReference>
<evidence type="ECO:0000313" key="3">
    <source>
        <dbReference type="EMBL" id="RFM28251.1"/>
    </source>
</evidence>
<dbReference type="Gene3D" id="3.40.50.2000">
    <property type="entry name" value="Glycogen Phosphorylase B"/>
    <property type="match status" value="2"/>
</dbReference>
<feature type="domain" description="Glycosyltransferase subfamily 4-like N-terminal" evidence="2">
    <location>
        <begin position="18"/>
        <end position="132"/>
    </location>
</feature>
<sequence length="365" mass="41063">MKIAQIAPLYEAVPPRLYGGTERVIHYLTEELVKQGHEVTLFASGDSITAARLVATVPEALRLNPHCIDPMAHHILQMQQVINRSHEFDILHFHTDFLHFPFSAQCAQPCITTLHGRLDIPDLQPLYNHFRKQKVVSISASQRKPLPQANWISTVYHGLPRHLHRLHATPGNYFAFIGRISPEKRADRAIEIAIACNTPIKIAAKIDKTDESYFREHIAHLFDHPLVEYIGEINETQKTAFLGNAKALLFPIDWSEPFGMVLIEAMSCGTPVIAFNRGSVPEIIDDGVTGFIVNNVSEAVAALQRLPMLNRSVIRTVFEQKFTAERMARDYVQVYHQLTSNAQRSNPRMLPASLTANTLYPGKVG</sequence>
<dbReference type="EMBL" id="QTJU01000003">
    <property type="protein sequence ID" value="RFM28251.1"/>
    <property type="molecule type" value="Genomic_DNA"/>
</dbReference>
<dbReference type="PANTHER" id="PTHR45947:SF13">
    <property type="entry name" value="TRANSFERASE"/>
    <property type="match status" value="1"/>
</dbReference>
<dbReference type="CDD" id="cd03802">
    <property type="entry name" value="GT4_AviGT4-like"/>
    <property type="match status" value="1"/>
</dbReference>
<accession>A0A3E1NK49</accession>
<dbReference type="PANTHER" id="PTHR45947">
    <property type="entry name" value="SULFOQUINOVOSYL TRANSFERASE SQD2"/>
    <property type="match status" value="1"/>
</dbReference>
<dbReference type="InterPro" id="IPR001296">
    <property type="entry name" value="Glyco_trans_1"/>
</dbReference>